<organism evidence="1 2">
    <name type="scientific">Pseudomonas syringae group genomosp. 3</name>
    <dbReference type="NCBI Taxonomy" id="251701"/>
    <lineage>
        <taxon>Bacteria</taxon>
        <taxon>Pseudomonadati</taxon>
        <taxon>Pseudomonadota</taxon>
        <taxon>Gammaproteobacteria</taxon>
        <taxon>Pseudomonadales</taxon>
        <taxon>Pseudomonadaceae</taxon>
        <taxon>Pseudomonas</taxon>
    </lineage>
</organism>
<dbReference type="Proteomes" id="UP000238093">
    <property type="component" value="Chromosome I"/>
</dbReference>
<sequence>MPAEWASARRAWELQEVTTAAMGCEAALKPADSVVSDAPRRPFLLPVPGSSRTSPLLQVSTSFCADRATLRLFAKRAVQSMHFLRLDYSFREQVRSYRYPRALVGADRATLRLFAKRAVQSMHFLRLDYSLRGQVRSYENREIPDKRSVAVRSDALALCACHPVPPQRPFHMFPDQLRRVIAPCLQGFDHRYGGGRIAQADGQVA</sequence>
<evidence type="ECO:0000313" key="1">
    <source>
        <dbReference type="EMBL" id="SOS36359.1"/>
    </source>
</evidence>
<dbReference type="AlphaFoldDB" id="A0A2K4WKC7"/>
<proteinExistence type="predicted"/>
<gene>
    <name evidence="1" type="ORF">CFBP6411_05002</name>
</gene>
<dbReference type="EMBL" id="LT963408">
    <property type="protein sequence ID" value="SOS36359.1"/>
    <property type="molecule type" value="Genomic_DNA"/>
</dbReference>
<evidence type="ECO:0000313" key="2">
    <source>
        <dbReference type="Proteomes" id="UP000238093"/>
    </source>
</evidence>
<accession>A0A2K4WKC7</accession>
<reference evidence="1 2" key="1">
    <citation type="submission" date="2017-11" db="EMBL/GenBank/DDBJ databases">
        <authorList>
            <person name="Han C.G."/>
        </authorList>
    </citation>
    <scope>NUCLEOTIDE SEQUENCE [LARGE SCALE GENOMIC DNA]</scope>
    <source>
        <strain evidence="1">CFBP6411</strain>
    </source>
</reference>
<protein>
    <submittedName>
        <fullName evidence="1">Uncharacterized protein</fullName>
    </submittedName>
</protein>
<name>A0A2K4WKC7_9PSED</name>